<sequence length="66" mass="7910">MITHSFTIKLKHGANIREIYDIAKEFLVFNIEVPQIPRMNTDLRDLFGQMTQFFRLPCPLLRRDLF</sequence>
<organism evidence="1 2">
    <name type="scientific">Segatella copri</name>
    <dbReference type="NCBI Taxonomy" id="165179"/>
    <lineage>
        <taxon>Bacteria</taxon>
        <taxon>Pseudomonadati</taxon>
        <taxon>Bacteroidota</taxon>
        <taxon>Bacteroidia</taxon>
        <taxon>Bacteroidales</taxon>
        <taxon>Prevotellaceae</taxon>
        <taxon>Segatella</taxon>
    </lineage>
</organism>
<dbReference type="Proteomes" id="UP000284548">
    <property type="component" value="Unassembled WGS sequence"/>
</dbReference>
<evidence type="ECO:0000313" key="2">
    <source>
        <dbReference type="Proteomes" id="UP000284548"/>
    </source>
</evidence>
<protein>
    <submittedName>
        <fullName evidence="1">Uncharacterized protein</fullName>
    </submittedName>
</protein>
<reference evidence="1 2" key="1">
    <citation type="submission" date="2018-08" db="EMBL/GenBank/DDBJ databases">
        <title>A genome reference for cultivated species of the human gut microbiota.</title>
        <authorList>
            <person name="Zou Y."/>
            <person name="Xue W."/>
            <person name="Luo G."/>
        </authorList>
    </citation>
    <scope>NUCLEOTIDE SEQUENCE [LARGE SCALE GENOMIC DNA]</scope>
    <source>
        <strain evidence="1 2">AM16-54</strain>
    </source>
</reference>
<accession>A0A414XL07</accession>
<proteinExistence type="predicted"/>
<gene>
    <name evidence="1" type="ORF">DW192_15785</name>
</gene>
<dbReference type="AlphaFoldDB" id="A0A414XL07"/>
<name>A0A414XL07_9BACT</name>
<comment type="caution">
    <text evidence="1">The sequence shown here is derived from an EMBL/GenBank/DDBJ whole genome shotgun (WGS) entry which is preliminary data.</text>
</comment>
<dbReference type="EMBL" id="QRKB01000080">
    <property type="protein sequence ID" value="RHH74595.1"/>
    <property type="molecule type" value="Genomic_DNA"/>
</dbReference>
<evidence type="ECO:0000313" key="1">
    <source>
        <dbReference type="EMBL" id="RHH74595.1"/>
    </source>
</evidence>